<dbReference type="Proteomes" id="UP001162131">
    <property type="component" value="Unassembled WGS sequence"/>
</dbReference>
<proteinExistence type="predicted"/>
<evidence type="ECO:0000313" key="1">
    <source>
        <dbReference type="EMBL" id="CAG9322755.1"/>
    </source>
</evidence>
<organism evidence="1 2">
    <name type="scientific">Blepharisma stoltei</name>
    <dbReference type="NCBI Taxonomy" id="1481888"/>
    <lineage>
        <taxon>Eukaryota</taxon>
        <taxon>Sar</taxon>
        <taxon>Alveolata</taxon>
        <taxon>Ciliophora</taxon>
        <taxon>Postciliodesmatophora</taxon>
        <taxon>Heterotrichea</taxon>
        <taxon>Heterotrichida</taxon>
        <taxon>Blepharismidae</taxon>
        <taxon>Blepharisma</taxon>
    </lineage>
</organism>
<gene>
    <name evidence="1" type="ORF">BSTOLATCC_MIC31871</name>
</gene>
<dbReference type="EMBL" id="CAJZBQ010000032">
    <property type="protein sequence ID" value="CAG9322755.1"/>
    <property type="molecule type" value="Genomic_DNA"/>
</dbReference>
<sequence>MIELELKKWKRIVLEKDKFLISFLNIIKFFIEDDIELINIFQLWLFGRQYRGHIFTSYKSQNSLIKLNF</sequence>
<accession>A0AAU9JLX5</accession>
<keyword evidence="2" id="KW-1185">Reference proteome</keyword>
<dbReference type="AlphaFoldDB" id="A0AAU9JLX5"/>
<protein>
    <submittedName>
        <fullName evidence="1">Uncharacterized protein</fullName>
    </submittedName>
</protein>
<name>A0AAU9JLX5_9CILI</name>
<comment type="caution">
    <text evidence="1">The sequence shown here is derived from an EMBL/GenBank/DDBJ whole genome shotgun (WGS) entry which is preliminary data.</text>
</comment>
<reference evidence="1" key="1">
    <citation type="submission" date="2021-09" db="EMBL/GenBank/DDBJ databases">
        <authorList>
            <consortium name="AG Swart"/>
            <person name="Singh M."/>
            <person name="Singh A."/>
            <person name="Seah K."/>
            <person name="Emmerich C."/>
        </authorList>
    </citation>
    <scope>NUCLEOTIDE SEQUENCE</scope>
    <source>
        <strain evidence="1">ATCC30299</strain>
    </source>
</reference>
<evidence type="ECO:0000313" key="2">
    <source>
        <dbReference type="Proteomes" id="UP001162131"/>
    </source>
</evidence>